<keyword evidence="1" id="KW-0677">Repeat</keyword>
<gene>
    <name evidence="4" type="ORF">CA2015_4285</name>
</gene>
<name>A0A0H4PKR7_9BACT</name>
<dbReference type="STRING" id="320787.CA2015_4285"/>
<dbReference type="InterPro" id="IPR011990">
    <property type="entry name" value="TPR-like_helical_dom_sf"/>
</dbReference>
<feature type="repeat" description="TPR" evidence="3">
    <location>
        <begin position="120"/>
        <end position="153"/>
    </location>
</feature>
<dbReference type="PROSITE" id="PS50005">
    <property type="entry name" value="TPR"/>
    <property type="match status" value="3"/>
</dbReference>
<dbReference type="AlphaFoldDB" id="A0A0H4PKR7"/>
<dbReference type="Pfam" id="PF14559">
    <property type="entry name" value="TPR_19"/>
    <property type="match status" value="1"/>
</dbReference>
<dbReference type="OrthoDB" id="1253698at2"/>
<keyword evidence="2 3" id="KW-0802">TPR repeat</keyword>
<dbReference type="SUPFAM" id="SSF48452">
    <property type="entry name" value="TPR-like"/>
    <property type="match status" value="1"/>
</dbReference>
<evidence type="ECO:0000313" key="5">
    <source>
        <dbReference type="Proteomes" id="UP000036520"/>
    </source>
</evidence>
<sequence length="266" mass="30378">MVFRDLRIVLACLLLTSCFGDFKTGEQLYNSGAYDEAVEEFSKVLFASTTDLKTLHLRARSYEELGKYKEAMADYKKIITLDPKYAYAYAGIAKIAWDRGDFKEAENNLLYAAMIVPEDYDVILFLSRAMIKNERYKSAIEFLDLAIKLRPREPNPHYYKGIAMGLLGDGLGVVVTFNKYIELEPNNVSAIFNRGLALMTLGYKSWAVEDFDTVLEMNPNHYEALARRAVCLMEKNPRQSCFDLETAALKGNEFAKLHQNDCNYSR</sequence>
<evidence type="ECO:0000256" key="1">
    <source>
        <dbReference type="ARBA" id="ARBA00022737"/>
    </source>
</evidence>
<feature type="repeat" description="TPR" evidence="3">
    <location>
        <begin position="188"/>
        <end position="221"/>
    </location>
</feature>
<organism evidence="4 5">
    <name type="scientific">Cyclobacterium amurskyense</name>
    <dbReference type="NCBI Taxonomy" id="320787"/>
    <lineage>
        <taxon>Bacteria</taxon>
        <taxon>Pseudomonadati</taxon>
        <taxon>Bacteroidota</taxon>
        <taxon>Cytophagia</taxon>
        <taxon>Cytophagales</taxon>
        <taxon>Cyclobacteriaceae</taxon>
        <taxon>Cyclobacterium</taxon>
    </lineage>
</organism>
<dbReference type="RefSeq" id="WP_048643715.1">
    <property type="nucleotide sequence ID" value="NZ_CP012040.1"/>
</dbReference>
<dbReference type="PROSITE" id="PS51257">
    <property type="entry name" value="PROKAR_LIPOPROTEIN"/>
    <property type="match status" value="1"/>
</dbReference>
<feature type="repeat" description="TPR" evidence="3">
    <location>
        <begin position="52"/>
        <end position="85"/>
    </location>
</feature>
<evidence type="ECO:0000313" key="4">
    <source>
        <dbReference type="EMBL" id="AKP53630.1"/>
    </source>
</evidence>
<dbReference type="PATRIC" id="fig|320787.5.peg.4699"/>
<dbReference type="Pfam" id="PF13181">
    <property type="entry name" value="TPR_8"/>
    <property type="match status" value="1"/>
</dbReference>
<dbReference type="SMART" id="SM00028">
    <property type="entry name" value="TPR"/>
    <property type="match status" value="4"/>
</dbReference>
<reference evidence="4 5" key="1">
    <citation type="submission" date="2015-07" db="EMBL/GenBank/DDBJ databases">
        <authorList>
            <person name="Kim K.M."/>
        </authorList>
    </citation>
    <scope>NUCLEOTIDE SEQUENCE [LARGE SCALE GENOMIC DNA]</scope>
    <source>
        <strain evidence="4 5">KCTC 12363</strain>
    </source>
</reference>
<protein>
    <submittedName>
        <fullName evidence="4">TPR repeat protein</fullName>
    </submittedName>
</protein>
<dbReference type="Pfam" id="PF00515">
    <property type="entry name" value="TPR_1"/>
    <property type="match status" value="1"/>
</dbReference>
<evidence type="ECO:0000256" key="2">
    <source>
        <dbReference type="ARBA" id="ARBA00022803"/>
    </source>
</evidence>
<dbReference type="Proteomes" id="UP000036520">
    <property type="component" value="Chromosome"/>
</dbReference>
<evidence type="ECO:0000256" key="3">
    <source>
        <dbReference type="PROSITE-ProRule" id="PRU00339"/>
    </source>
</evidence>
<keyword evidence="5" id="KW-1185">Reference proteome</keyword>
<dbReference type="Gene3D" id="1.25.40.10">
    <property type="entry name" value="Tetratricopeptide repeat domain"/>
    <property type="match status" value="3"/>
</dbReference>
<dbReference type="PANTHER" id="PTHR44858:SF1">
    <property type="entry name" value="UDP-N-ACETYLGLUCOSAMINE--PEPTIDE N-ACETYLGLUCOSAMINYLTRANSFERASE SPINDLY-RELATED"/>
    <property type="match status" value="1"/>
</dbReference>
<accession>A0A0H4PKR7</accession>
<dbReference type="KEGG" id="camu:CA2015_4285"/>
<dbReference type="EMBL" id="CP012040">
    <property type="protein sequence ID" value="AKP53630.1"/>
    <property type="molecule type" value="Genomic_DNA"/>
</dbReference>
<dbReference type="InterPro" id="IPR019734">
    <property type="entry name" value="TPR_rpt"/>
</dbReference>
<dbReference type="PANTHER" id="PTHR44858">
    <property type="entry name" value="TETRATRICOPEPTIDE REPEAT PROTEIN 6"/>
    <property type="match status" value="1"/>
</dbReference>
<dbReference type="InterPro" id="IPR050498">
    <property type="entry name" value="Ycf3"/>
</dbReference>
<proteinExistence type="predicted"/>